<dbReference type="EMBL" id="JAHESD010000010">
    <property type="protein sequence ID" value="MBT1702914.1"/>
    <property type="molecule type" value="Genomic_DNA"/>
</dbReference>
<proteinExistence type="predicted"/>
<dbReference type="Proteomes" id="UP000772618">
    <property type="component" value="Unassembled WGS sequence"/>
</dbReference>
<reference evidence="1 2" key="1">
    <citation type="submission" date="2021-05" db="EMBL/GenBank/DDBJ databases">
        <title>A Polyphasic approach of four new species of the genus Ohtaekwangia: Ohtaekwangia histidinii sp. nov., Ohtaekwangia cretensis sp. nov., Ohtaekwangia indiensis sp. nov., Ohtaekwangia reichenbachii sp. nov. from diverse environment.</title>
        <authorList>
            <person name="Octaviana S."/>
        </authorList>
    </citation>
    <scope>NUCLEOTIDE SEQUENCE [LARGE SCALE GENOMIC DNA]</scope>
    <source>
        <strain evidence="1 2">PWU20</strain>
    </source>
</reference>
<dbReference type="RefSeq" id="WP_254152884.1">
    <property type="nucleotide sequence ID" value="NZ_JAHESD010000010.1"/>
</dbReference>
<protein>
    <submittedName>
        <fullName evidence="1">Uncharacterized protein</fullName>
    </submittedName>
</protein>
<organism evidence="1 2">
    <name type="scientific">Chryseosolibacter indicus</name>
    <dbReference type="NCBI Taxonomy" id="2782351"/>
    <lineage>
        <taxon>Bacteria</taxon>
        <taxon>Pseudomonadati</taxon>
        <taxon>Bacteroidota</taxon>
        <taxon>Cytophagia</taxon>
        <taxon>Cytophagales</taxon>
        <taxon>Chryseotaleaceae</taxon>
        <taxon>Chryseosolibacter</taxon>
    </lineage>
</organism>
<accession>A0ABS5VPY7</accession>
<sequence>MAGLSFDVLRTGKKYRLINYGETHDFIVENILADGDFKVKDLLTLERYKLKELISYGKGSDFLLEEISENGEESNERG</sequence>
<evidence type="ECO:0000313" key="2">
    <source>
        <dbReference type="Proteomes" id="UP000772618"/>
    </source>
</evidence>
<keyword evidence="2" id="KW-1185">Reference proteome</keyword>
<gene>
    <name evidence="1" type="ORF">KK060_06465</name>
</gene>
<name>A0ABS5VPY7_9BACT</name>
<comment type="caution">
    <text evidence="1">The sequence shown here is derived from an EMBL/GenBank/DDBJ whole genome shotgun (WGS) entry which is preliminary data.</text>
</comment>
<evidence type="ECO:0000313" key="1">
    <source>
        <dbReference type="EMBL" id="MBT1702914.1"/>
    </source>
</evidence>